<feature type="domain" description="DPH-type MB" evidence="13">
    <location>
        <begin position="105"/>
        <end position="192"/>
    </location>
</feature>
<keyword evidence="15" id="KW-1185">Reference proteome</keyword>
<dbReference type="Gene3D" id="3.10.660.10">
    <property type="entry name" value="DPH Zinc finger"/>
    <property type="match status" value="1"/>
</dbReference>
<dbReference type="PROSITE" id="PS50076">
    <property type="entry name" value="DNAJ_2"/>
    <property type="match status" value="1"/>
</dbReference>
<evidence type="ECO:0000313" key="14">
    <source>
        <dbReference type="EMBL" id="KAF2266305.1"/>
    </source>
</evidence>
<dbReference type="GO" id="GO:0046872">
    <property type="term" value="F:metal ion binding"/>
    <property type="evidence" value="ECO:0007669"/>
    <property type="project" value="UniProtKB-KW"/>
</dbReference>
<dbReference type="Proteomes" id="UP000800093">
    <property type="component" value="Unassembled WGS sequence"/>
</dbReference>
<dbReference type="SMART" id="SM00271">
    <property type="entry name" value="DnaJ"/>
    <property type="match status" value="1"/>
</dbReference>
<dbReference type="OrthoDB" id="445556at2759"/>
<evidence type="ECO:0000256" key="2">
    <source>
        <dbReference type="ARBA" id="ARBA00004123"/>
    </source>
</evidence>
<dbReference type="SUPFAM" id="SSF46565">
    <property type="entry name" value="Chaperone J-domain"/>
    <property type="match status" value="1"/>
</dbReference>
<dbReference type="Gene3D" id="1.10.287.110">
    <property type="entry name" value="DnaJ domain"/>
    <property type="match status" value="1"/>
</dbReference>
<evidence type="ECO:0000256" key="9">
    <source>
        <dbReference type="ARBA" id="ARBA00022833"/>
    </source>
</evidence>
<dbReference type="CDD" id="cd06257">
    <property type="entry name" value="DnaJ"/>
    <property type="match status" value="1"/>
</dbReference>
<dbReference type="InterPro" id="IPR036869">
    <property type="entry name" value="J_dom_sf"/>
</dbReference>
<evidence type="ECO:0000256" key="1">
    <source>
        <dbReference type="ARBA" id="ARBA00003474"/>
    </source>
</evidence>
<proteinExistence type="inferred from homology"/>
<feature type="domain" description="J" evidence="12">
    <location>
        <begin position="6"/>
        <end position="87"/>
    </location>
</feature>
<evidence type="ECO:0000313" key="15">
    <source>
        <dbReference type="Proteomes" id="UP000800093"/>
    </source>
</evidence>
<sequence length="197" mass="22213">MAYTKNYYQILGLETHQHGTRVSVDALALKTAYRRRLLDVHPDKKQTGEDKQVRDPEGRLGWTVDDVKEAYAVLSDKERKGQFDAWLARCGEQWAGEWEREFVMGVEAVDLDDFEAVERTSTLATSVHGGKQDKEGDVGIGTGMQWIRKCRCGHELGYRISERELENAVARGEMEVLVGCEGCSLWVRVGFDVEDGG</sequence>
<dbReference type="InterPro" id="IPR044248">
    <property type="entry name" value="DPH3/4-like"/>
</dbReference>
<dbReference type="GO" id="GO:0017183">
    <property type="term" value="P:protein histidyl modification to diphthamide"/>
    <property type="evidence" value="ECO:0007669"/>
    <property type="project" value="InterPro"/>
</dbReference>
<evidence type="ECO:0000256" key="6">
    <source>
        <dbReference type="ARBA" id="ARBA00021797"/>
    </source>
</evidence>
<reference evidence="15" key="1">
    <citation type="journal article" date="2020" name="Stud. Mycol.">
        <title>101 Dothideomycetes genomes: A test case for predicting lifestyles and emergence of pathogens.</title>
        <authorList>
            <person name="Haridas S."/>
            <person name="Albert R."/>
            <person name="Binder M."/>
            <person name="Bloem J."/>
            <person name="LaButti K."/>
            <person name="Salamov A."/>
            <person name="Andreopoulos B."/>
            <person name="Baker S."/>
            <person name="Barry K."/>
            <person name="Bills G."/>
            <person name="Bluhm B."/>
            <person name="Cannon C."/>
            <person name="Castanera R."/>
            <person name="Culley D."/>
            <person name="Daum C."/>
            <person name="Ezra D."/>
            <person name="Gonzalez J."/>
            <person name="Henrissat B."/>
            <person name="Kuo A."/>
            <person name="Liang C."/>
            <person name="Lipzen A."/>
            <person name="Lutzoni F."/>
            <person name="Magnuson J."/>
            <person name="Mondo S."/>
            <person name="Nolan M."/>
            <person name="Ohm R."/>
            <person name="Pangilinan J."/>
            <person name="Park H.-J."/>
            <person name="Ramirez L."/>
            <person name="Alfaro M."/>
            <person name="Sun H."/>
            <person name="Tritt A."/>
            <person name="Yoshinaga Y."/>
            <person name="Zwiers L.-H."/>
            <person name="Turgeon B."/>
            <person name="Goodwin S."/>
            <person name="Spatafora J."/>
            <person name="Crous P."/>
            <person name="Grigoriev I."/>
        </authorList>
    </citation>
    <scope>NUCLEOTIDE SEQUENCE [LARGE SCALE GENOMIC DNA]</scope>
    <source>
        <strain evidence="15">CBS 304.66</strain>
    </source>
</reference>
<dbReference type="SUPFAM" id="SSF144217">
    <property type="entry name" value="CSL zinc finger"/>
    <property type="match status" value="1"/>
</dbReference>
<dbReference type="AlphaFoldDB" id="A0A9P4KH38"/>
<keyword evidence="10" id="KW-0408">Iron</keyword>
<keyword evidence="7" id="KW-0963">Cytoplasm</keyword>
<comment type="subcellular location">
    <subcellularLocation>
        <location evidence="3">Cytoplasm</location>
    </subcellularLocation>
    <subcellularLocation>
        <location evidence="2">Nucleus</location>
    </subcellularLocation>
</comment>
<evidence type="ECO:0000256" key="10">
    <source>
        <dbReference type="ARBA" id="ARBA00023004"/>
    </source>
</evidence>
<dbReference type="GO" id="GO:0005737">
    <property type="term" value="C:cytoplasm"/>
    <property type="evidence" value="ECO:0007669"/>
    <property type="project" value="UniProtKB-SubCell"/>
</dbReference>
<comment type="pathway">
    <text evidence="4">Protein modification; peptidyl-diphthamide biosynthesis.</text>
</comment>
<dbReference type="InterPro" id="IPR001623">
    <property type="entry name" value="DnaJ_domain"/>
</dbReference>
<evidence type="ECO:0000259" key="13">
    <source>
        <dbReference type="PROSITE" id="PS51074"/>
    </source>
</evidence>
<dbReference type="PANTHER" id="PTHR21454:SF46">
    <property type="entry name" value="DIPHTHAMIDE BIOSYNTHESIS PROTEIN 4"/>
    <property type="match status" value="1"/>
</dbReference>
<keyword evidence="8" id="KW-0479">Metal-binding</keyword>
<evidence type="ECO:0000256" key="7">
    <source>
        <dbReference type="ARBA" id="ARBA00022490"/>
    </source>
</evidence>
<dbReference type="PANTHER" id="PTHR21454">
    <property type="entry name" value="DPH3 HOMOLOG-RELATED"/>
    <property type="match status" value="1"/>
</dbReference>
<name>A0A9P4KH38_9PLEO</name>
<dbReference type="InterPro" id="IPR007872">
    <property type="entry name" value="DPH_MB_dom"/>
</dbReference>
<dbReference type="EMBL" id="ML986599">
    <property type="protein sequence ID" value="KAF2266305.1"/>
    <property type="molecule type" value="Genomic_DNA"/>
</dbReference>
<comment type="caution">
    <text evidence="14">The sequence shown here is derived from an EMBL/GenBank/DDBJ whole genome shotgun (WGS) entry which is preliminary data.</text>
</comment>
<keyword evidence="11" id="KW-0539">Nucleus</keyword>
<dbReference type="Pfam" id="PF00226">
    <property type="entry name" value="DnaJ"/>
    <property type="match status" value="1"/>
</dbReference>
<evidence type="ECO:0000256" key="5">
    <source>
        <dbReference type="ARBA" id="ARBA00006169"/>
    </source>
</evidence>
<accession>A0A9P4KH38</accession>
<dbReference type="InterPro" id="IPR036671">
    <property type="entry name" value="DPH_MB_sf"/>
</dbReference>
<evidence type="ECO:0000256" key="8">
    <source>
        <dbReference type="ARBA" id="ARBA00022723"/>
    </source>
</evidence>
<comment type="similarity">
    <text evidence="5">Belongs to the DPH4 family.</text>
</comment>
<evidence type="ECO:0000256" key="11">
    <source>
        <dbReference type="ARBA" id="ARBA00023242"/>
    </source>
</evidence>
<dbReference type="PROSITE" id="PS51074">
    <property type="entry name" value="DPH_MB"/>
    <property type="match status" value="1"/>
</dbReference>
<organism evidence="14 15">
    <name type="scientific">Lojkania enalia</name>
    <dbReference type="NCBI Taxonomy" id="147567"/>
    <lineage>
        <taxon>Eukaryota</taxon>
        <taxon>Fungi</taxon>
        <taxon>Dikarya</taxon>
        <taxon>Ascomycota</taxon>
        <taxon>Pezizomycotina</taxon>
        <taxon>Dothideomycetes</taxon>
        <taxon>Pleosporomycetidae</taxon>
        <taxon>Pleosporales</taxon>
        <taxon>Pleosporales incertae sedis</taxon>
        <taxon>Lojkania</taxon>
    </lineage>
</organism>
<dbReference type="Pfam" id="PF05207">
    <property type="entry name" value="Zn_ribbon_CSL"/>
    <property type="match status" value="1"/>
</dbReference>
<evidence type="ECO:0000256" key="3">
    <source>
        <dbReference type="ARBA" id="ARBA00004496"/>
    </source>
</evidence>
<evidence type="ECO:0000256" key="4">
    <source>
        <dbReference type="ARBA" id="ARBA00005156"/>
    </source>
</evidence>
<comment type="function">
    <text evidence="1">Required for the first step of diphthamide biosynthesis, the transfer of 3-amino-3-carboxypropyl from S-adenosyl-L-methionine to a histidine residue. Diphthamide is a post-translational modification of histidine which occurs in elongation factor 2.</text>
</comment>
<evidence type="ECO:0000259" key="12">
    <source>
        <dbReference type="PROSITE" id="PS50076"/>
    </source>
</evidence>
<dbReference type="GO" id="GO:0005634">
    <property type="term" value="C:nucleus"/>
    <property type="evidence" value="ECO:0007669"/>
    <property type="project" value="UniProtKB-SubCell"/>
</dbReference>
<keyword evidence="9" id="KW-0862">Zinc</keyword>
<gene>
    <name evidence="14" type="ORF">CC78DRAFT_153835</name>
</gene>
<protein>
    <recommendedName>
        <fullName evidence="6">Diphthamide biosynthesis protein 4</fullName>
    </recommendedName>
</protein>